<feature type="region of interest" description="Disordered" evidence="1">
    <location>
        <begin position="81"/>
        <end position="103"/>
    </location>
</feature>
<dbReference type="AlphaFoldDB" id="A0A9P8YC51"/>
<evidence type="ECO:0000256" key="1">
    <source>
        <dbReference type="SAM" id="MobiDB-lite"/>
    </source>
</evidence>
<feature type="compositionally biased region" description="Basic residues" evidence="1">
    <location>
        <begin position="17"/>
        <end position="36"/>
    </location>
</feature>
<proteinExistence type="predicted"/>
<sequence length="380" mass="42768">MTPAVPETSSSSIDLKIKRRRERGRRAQSAFRKRQAQAKFDLGTENSRLREALQTILDEVQADDRPELVAKIREAASLLEGLSSSDQTQETESSVEVAQSRSGANSVIDSLQSTYLGSGSEPDSDNDMQRLSRQVQLVAAYSESGLMDRQRMEIINDPLQRVACDSWLGTILPFLGSGAFTLAGRIFWRLTAHWEAMTNMHQVVQLPARLPAVPIQSTQWPSLRDLMYGSVYQDLHEFDVESWKDSVSSRLSYSHGHGILPIHDSKTRNKTPVRWLTPTEVEQRIRYAVGNEVFAVLTQPTLERWEKSGDVFAFKHGPEGSARKEMADGEDLVDALLDWVVANYTCFGDGPRWSLRQFDEGLREWCLRATARATVPSPDK</sequence>
<organism evidence="2 3">
    <name type="scientific">Microdochium trichocladiopsis</name>
    <dbReference type="NCBI Taxonomy" id="1682393"/>
    <lineage>
        <taxon>Eukaryota</taxon>
        <taxon>Fungi</taxon>
        <taxon>Dikarya</taxon>
        <taxon>Ascomycota</taxon>
        <taxon>Pezizomycotina</taxon>
        <taxon>Sordariomycetes</taxon>
        <taxon>Xylariomycetidae</taxon>
        <taxon>Xylariales</taxon>
        <taxon>Microdochiaceae</taxon>
        <taxon>Microdochium</taxon>
    </lineage>
</organism>
<protein>
    <recommendedName>
        <fullName evidence="4">BZIP domain-containing protein</fullName>
    </recommendedName>
</protein>
<dbReference type="EMBL" id="JAGTJQ010000004">
    <property type="protein sequence ID" value="KAH7033599.1"/>
    <property type="molecule type" value="Genomic_DNA"/>
</dbReference>
<comment type="caution">
    <text evidence="2">The sequence shown here is derived from an EMBL/GenBank/DDBJ whole genome shotgun (WGS) entry which is preliminary data.</text>
</comment>
<dbReference type="GeneID" id="70186255"/>
<reference evidence="2" key="1">
    <citation type="journal article" date="2021" name="Nat. Commun.">
        <title>Genetic determinants of endophytism in the Arabidopsis root mycobiome.</title>
        <authorList>
            <person name="Mesny F."/>
            <person name="Miyauchi S."/>
            <person name="Thiergart T."/>
            <person name="Pickel B."/>
            <person name="Atanasova L."/>
            <person name="Karlsson M."/>
            <person name="Huettel B."/>
            <person name="Barry K.W."/>
            <person name="Haridas S."/>
            <person name="Chen C."/>
            <person name="Bauer D."/>
            <person name="Andreopoulos W."/>
            <person name="Pangilinan J."/>
            <person name="LaButti K."/>
            <person name="Riley R."/>
            <person name="Lipzen A."/>
            <person name="Clum A."/>
            <person name="Drula E."/>
            <person name="Henrissat B."/>
            <person name="Kohler A."/>
            <person name="Grigoriev I.V."/>
            <person name="Martin F.M."/>
            <person name="Hacquard S."/>
        </authorList>
    </citation>
    <scope>NUCLEOTIDE SEQUENCE</scope>
    <source>
        <strain evidence="2">MPI-CAGE-CH-0230</strain>
    </source>
</reference>
<evidence type="ECO:0000313" key="3">
    <source>
        <dbReference type="Proteomes" id="UP000756346"/>
    </source>
</evidence>
<dbReference type="RefSeq" id="XP_046014431.1">
    <property type="nucleotide sequence ID" value="XM_046156709.1"/>
</dbReference>
<name>A0A9P8YC51_9PEZI</name>
<dbReference type="OrthoDB" id="4737775at2759"/>
<feature type="compositionally biased region" description="Low complexity" evidence="1">
    <location>
        <begin position="81"/>
        <end position="94"/>
    </location>
</feature>
<evidence type="ECO:0000313" key="2">
    <source>
        <dbReference type="EMBL" id="KAH7033599.1"/>
    </source>
</evidence>
<gene>
    <name evidence="2" type="ORF">B0I36DRAFT_348636</name>
</gene>
<accession>A0A9P8YC51</accession>
<evidence type="ECO:0008006" key="4">
    <source>
        <dbReference type="Google" id="ProtNLM"/>
    </source>
</evidence>
<dbReference type="Proteomes" id="UP000756346">
    <property type="component" value="Unassembled WGS sequence"/>
</dbReference>
<feature type="region of interest" description="Disordered" evidence="1">
    <location>
        <begin position="1"/>
        <end position="36"/>
    </location>
</feature>
<keyword evidence="3" id="KW-1185">Reference proteome</keyword>